<name>A0A5C8FH38_9SPIR</name>
<dbReference type="InterPro" id="IPR025285">
    <property type="entry name" value="DUF4145"/>
</dbReference>
<proteinExistence type="predicted"/>
<evidence type="ECO:0000313" key="3">
    <source>
        <dbReference type="Proteomes" id="UP000322307"/>
    </source>
</evidence>
<dbReference type="Pfam" id="PF13643">
    <property type="entry name" value="DUF4145"/>
    <property type="match status" value="1"/>
</dbReference>
<evidence type="ECO:0000259" key="1">
    <source>
        <dbReference type="Pfam" id="PF13643"/>
    </source>
</evidence>
<protein>
    <submittedName>
        <fullName evidence="2">DUF4145 domain-containing protein</fullName>
    </submittedName>
</protein>
<evidence type="ECO:0000313" key="2">
    <source>
        <dbReference type="EMBL" id="TXJ49306.1"/>
    </source>
</evidence>
<gene>
    <name evidence="2" type="ORF">EPJ84_10050</name>
</gene>
<dbReference type="EMBL" id="SAYE01000015">
    <property type="protein sequence ID" value="TXJ49306.1"/>
    <property type="molecule type" value="Genomic_DNA"/>
</dbReference>
<accession>A0A5C8FH38</accession>
<comment type="caution">
    <text evidence="2">The sequence shown here is derived from an EMBL/GenBank/DDBJ whole genome shotgun (WGS) entry which is preliminary data.</text>
</comment>
<feature type="domain" description="DUF4145" evidence="1">
    <location>
        <begin position="116"/>
        <end position="194"/>
    </location>
</feature>
<dbReference type="RefSeq" id="WP_147718595.1">
    <property type="nucleotide sequence ID" value="NZ_SAYE01000015.1"/>
</dbReference>
<sequence length="235" mass="27126">MENNFKEPKFNTTHFTCPHCQAVSQMDFIIPSEMKQRIYANLQDIRAYILGENEQNRINAVKHIADIYEKFSNSFAICINCKKISIWVDEKMVYPKPRLTPPPNKDLPDDIKADYEEASLIVQDSPRGACALLRLALQKLMIHLEEDKNLDKAIKSLIDKKIINEDLQKALDSVRVIGNSAVHPNELDIKDNKEIAIALFKIINYISEKMLTDKNKVNEIYNILPETAKRENRKD</sequence>
<dbReference type="AlphaFoldDB" id="A0A5C8FH38"/>
<dbReference type="Proteomes" id="UP000322307">
    <property type="component" value="Unassembled WGS sequence"/>
</dbReference>
<reference evidence="2 3" key="1">
    <citation type="journal article" date="1992" name="Lakartidningen">
        <title>[Penicillin V and not amoxicillin is the first choice preparation in acute otitis].</title>
        <authorList>
            <person name="Kamme C."/>
            <person name="Lundgren K."/>
            <person name="Prellner K."/>
        </authorList>
    </citation>
    <scope>NUCLEOTIDE SEQUENCE [LARGE SCALE GENOMIC DNA]</scope>
    <source>
        <strain evidence="2 3">PC3939II</strain>
    </source>
</reference>
<organism evidence="2 3">
    <name type="scientific">Brachyspira aalborgi</name>
    <dbReference type="NCBI Taxonomy" id="29522"/>
    <lineage>
        <taxon>Bacteria</taxon>
        <taxon>Pseudomonadati</taxon>
        <taxon>Spirochaetota</taxon>
        <taxon>Spirochaetia</taxon>
        <taxon>Brachyspirales</taxon>
        <taxon>Brachyspiraceae</taxon>
        <taxon>Brachyspira</taxon>
    </lineage>
</organism>